<keyword evidence="2" id="KW-0732">Signal</keyword>
<dbReference type="EMBL" id="AXCM01000549">
    <property type="status" value="NOT_ANNOTATED_CDS"/>
    <property type="molecule type" value="Genomic_DNA"/>
</dbReference>
<proteinExistence type="predicted"/>
<feature type="compositionally biased region" description="Basic and acidic residues" evidence="1">
    <location>
        <begin position="64"/>
        <end position="76"/>
    </location>
</feature>
<sequence>MSPVSFALTVLLLLVGYVHALPIEEGGTAKDKPLGGLADGGAIHEEVVVAASLYVRKKPATSLRRQEREIRDDHVTHPSNVSHANGLDSPAKGQPHLGKHHHKVQPNWKNSNGLSTKVEHQKTQNKA</sequence>
<dbReference type="AlphaFoldDB" id="A0A182LRW4"/>
<evidence type="ECO:0000256" key="1">
    <source>
        <dbReference type="SAM" id="MobiDB-lite"/>
    </source>
</evidence>
<feature type="chain" id="PRO_5008127492" description="Secreted protein" evidence="2">
    <location>
        <begin position="21"/>
        <end position="127"/>
    </location>
</feature>
<evidence type="ECO:0000313" key="4">
    <source>
        <dbReference type="Proteomes" id="UP000075883"/>
    </source>
</evidence>
<dbReference type="EnsemblMetazoa" id="ACUA000434-RA">
    <property type="protein sequence ID" value="ACUA000434-PA"/>
    <property type="gene ID" value="ACUA000434"/>
</dbReference>
<evidence type="ECO:0008006" key="5">
    <source>
        <dbReference type="Google" id="ProtNLM"/>
    </source>
</evidence>
<feature type="compositionally biased region" description="Basic and acidic residues" evidence="1">
    <location>
        <begin position="117"/>
        <end position="127"/>
    </location>
</feature>
<reference evidence="4" key="1">
    <citation type="submission" date="2013-09" db="EMBL/GenBank/DDBJ databases">
        <title>The Genome Sequence of Anopheles culicifacies species A.</title>
        <authorList>
            <consortium name="The Broad Institute Genomics Platform"/>
            <person name="Neafsey D.E."/>
            <person name="Besansky N."/>
            <person name="Howell P."/>
            <person name="Walton C."/>
            <person name="Young S.K."/>
            <person name="Zeng Q."/>
            <person name="Gargeya S."/>
            <person name="Fitzgerald M."/>
            <person name="Haas B."/>
            <person name="Abouelleil A."/>
            <person name="Allen A.W."/>
            <person name="Alvarado L."/>
            <person name="Arachchi H.M."/>
            <person name="Berlin A.M."/>
            <person name="Chapman S.B."/>
            <person name="Gainer-Dewar J."/>
            <person name="Goldberg J."/>
            <person name="Griggs A."/>
            <person name="Gujja S."/>
            <person name="Hansen M."/>
            <person name="Howarth C."/>
            <person name="Imamovic A."/>
            <person name="Ireland A."/>
            <person name="Larimer J."/>
            <person name="McCowan C."/>
            <person name="Murphy C."/>
            <person name="Pearson M."/>
            <person name="Poon T.W."/>
            <person name="Priest M."/>
            <person name="Roberts A."/>
            <person name="Saif S."/>
            <person name="Shea T."/>
            <person name="Sisk P."/>
            <person name="Sykes S."/>
            <person name="Wortman J."/>
            <person name="Nusbaum C."/>
            <person name="Birren B."/>
        </authorList>
    </citation>
    <scope>NUCLEOTIDE SEQUENCE [LARGE SCALE GENOMIC DNA]</scope>
    <source>
        <strain evidence="4">A-37</strain>
    </source>
</reference>
<evidence type="ECO:0000256" key="2">
    <source>
        <dbReference type="SAM" id="SignalP"/>
    </source>
</evidence>
<organism evidence="3 4">
    <name type="scientific">Anopheles culicifacies</name>
    <dbReference type="NCBI Taxonomy" id="139723"/>
    <lineage>
        <taxon>Eukaryota</taxon>
        <taxon>Metazoa</taxon>
        <taxon>Ecdysozoa</taxon>
        <taxon>Arthropoda</taxon>
        <taxon>Hexapoda</taxon>
        <taxon>Insecta</taxon>
        <taxon>Pterygota</taxon>
        <taxon>Neoptera</taxon>
        <taxon>Endopterygota</taxon>
        <taxon>Diptera</taxon>
        <taxon>Nematocera</taxon>
        <taxon>Culicoidea</taxon>
        <taxon>Culicidae</taxon>
        <taxon>Anophelinae</taxon>
        <taxon>Anopheles</taxon>
        <taxon>culicifacies species complex</taxon>
    </lineage>
</organism>
<dbReference type="VEuPathDB" id="VectorBase:ACUA000434"/>
<feature type="signal peptide" evidence="2">
    <location>
        <begin position="1"/>
        <end position="20"/>
    </location>
</feature>
<dbReference type="Proteomes" id="UP000075883">
    <property type="component" value="Unassembled WGS sequence"/>
</dbReference>
<name>A0A182LRW4_9DIPT</name>
<keyword evidence="4" id="KW-1185">Reference proteome</keyword>
<accession>A0A182LRW4</accession>
<evidence type="ECO:0000313" key="3">
    <source>
        <dbReference type="EnsemblMetazoa" id="ACUA000434-PA"/>
    </source>
</evidence>
<reference evidence="3" key="2">
    <citation type="submission" date="2020-05" db="UniProtKB">
        <authorList>
            <consortium name="EnsemblMetazoa"/>
        </authorList>
    </citation>
    <scope>IDENTIFICATION</scope>
    <source>
        <strain evidence="3">A-37</strain>
    </source>
</reference>
<protein>
    <recommendedName>
        <fullName evidence="5">Secreted protein</fullName>
    </recommendedName>
</protein>
<feature type="region of interest" description="Disordered" evidence="1">
    <location>
        <begin position="60"/>
        <end position="127"/>
    </location>
</feature>